<dbReference type="InterPro" id="IPR013148">
    <property type="entry name" value="Glyco_hydro_32_N"/>
</dbReference>
<dbReference type="OrthoDB" id="9759709at2"/>
<evidence type="ECO:0000256" key="5">
    <source>
        <dbReference type="SAM" id="SignalP"/>
    </source>
</evidence>
<dbReference type="RefSeq" id="WP_093198931.1">
    <property type="nucleotide sequence ID" value="NZ_FNGS01000002.1"/>
</dbReference>
<dbReference type="AlphaFoldDB" id="A0A1G9KWG6"/>
<keyword evidence="9" id="KW-1185">Reference proteome</keyword>
<keyword evidence="5" id="KW-0732">Signal</keyword>
<dbReference type="Proteomes" id="UP000198901">
    <property type="component" value="Unassembled WGS sequence"/>
</dbReference>
<dbReference type="GO" id="GO:0005987">
    <property type="term" value="P:sucrose catabolic process"/>
    <property type="evidence" value="ECO:0007669"/>
    <property type="project" value="TreeGrafter"/>
</dbReference>
<proteinExistence type="inferred from homology"/>
<dbReference type="GO" id="GO:0005737">
    <property type="term" value="C:cytoplasm"/>
    <property type="evidence" value="ECO:0007669"/>
    <property type="project" value="TreeGrafter"/>
</dbReference>
<comment type="similarity">
    <text evidence="1 4">Belongs to the glycosyl hydrolase 32 family.</text>
</comment>
<dbReference type="STRING" id="563176.SAMN04488090_1155"/>
<dbReference type="Pfam" id="PF00251">
    <property type="entry name" value="Glyco_hydro_32N"/>
    <property type="match status" value="1"/>
</dbReference>
<dbReference type="Pfam" id="PF08244">
    <property type="entry name" value="Glyco_hydro_32C"/>
    <property type="match status" value="1"/>
</dbReference>
<dbReference type="InterPro" id="IPR023296">
    <property type="entry name" value="Glyco_hydro_beta-prop_sf"/>
</dbReference>
<dbReference type="SUPFAM" id="SSF49899">
    <property type="entry name" value="Concanavalin A-like lectins/glucanases"/>
    <property type="match status" value="1"/>
</dbReference>
<dbReference type="Gene3D" id="2.115.10.20">
    <property type="entry name" value="Glycosyl hydrolase domain, family 43"/>
    <property type="match status" value="1"/>
</dbReference>
<evidence type="ECO:0000313" key="8">
    <source>
        <dbReference type="EMBL" id="SDL53843.1"/>
    </source>
</evidence>
<sequence>MKKLPLAAALLLLTQAGMAQTAEKYRPSFHFAPEKNWTNDPNGLVYLDGEYHIFYQYNPLGDTWGHMSWGHAVSKDLTHWEHLPLALPEFPNPDGKSETMIFSGSAVVDAGNKSGLCPSGTKDCLVAIYTGHIHAKGEELLQQQNLAFSADKGRTWQQYSGNPVLTLNTPTFRDPNVSWYEPEKKWVMAVAKPDKHQIYFYESPDLKKWNKTGEFGPQGDITKIWECPALFKAPVTNEKGKEKWVLLVSSGHRTPGYVGMQYFVGEFDGKTFRADKDNPNPGSPAFGNVLDWGKDFYAAIEFNHRPKSRPKPLILGWALNWEYAGKVPTSPFRGSMTLAREVSLKRTPGGLVLVQEPVLTGVRQETVEKLASVSLKDETKALPKATGDRLDISFTVDPAGGEAGLVLDKNGEQETILRVKSGSVELDRRHSGNVSFHKAFPSADAAPVGKGPVSVRVVRDASLLEIYLNGGEAVLTEHIFPEKPGEPVSLFGKGGKAVFKNVVVKQLR</sequence>
<keyword evidence="3 4" id="KW-0326">Glycosidase</keyword>
<gene>
    <name evidence="8" type="ORF">SAMN04488090_1155</name>
</gene>
<dbReference type="SUPFAM" id="SSF75005">
    <property type="entry name" value="Arabinanase/levansucrase/invertase"/>
    <property type="match status" value="1"/>
</dbReference>
<evidence type="ECO:0000256" key="1">
    <source>
        <dbReference type="ARBA" id="ARBA00009902"/>
    </source>
</evidence>
<protein>
    <submittedName>
        <fullName evidence="8">Fructan beta-fructosidase</fullName>
    </submittedName>
</protein>
<evidence type="ECO:0000259" key="7">
    <source>
        <dbReference type="Pfam" id="PF08244"/>
    </source>
</evidence>
<accession>A0A1G9KWG6</accession>
<feature type="domain" description="Glycosyl hydrolase family 32 N-terminal" evidence="6">
    <location>
        <begin position="30"/>
        <end position="357"/>
    </location>
</feature>
<evidence type="ECO:0000256" key="3">
    <source>
        <dbReference type="ARBA" id="ARBA00023295"/>
    </source>
</evidence>
<dbReference type="SMART" id="SM00640">
    <property type="entry name" value="Glyco_32"/>
    <property type="match status" value="1"/>
</dbReference>
<dbReference type="GO" id="GO:0004575">
    <property type="term" value="F:sucrose alpha-glucosidase activity"/>
    <property type="evidence" value="ECO:0007669"/>
    <property type="project" value="TreeGrafter"/>
</dbReference>
<dbReference type="InterPro" id="IPR013189">
    <property type="entry name" value="Glyco_hydro_32_C"/>
</dbReference>
<feature type="chain" id="PRO_5011466993" evidence="5">
    <location>
        <begin position="22"/>
        <end position="508"/>
    </location>
</feature>
<evidence type="ECO:0000259" key="6">
    <source>
        <dbReference type="Pfam" id="PF00251"/>
    </source>
</evidence>
<dbReference type="EMBL" id="FNGS01000002">
    <property type="protein sequence ID" value="SDL53843.1"/>
    <property type="molecule type" value="Genomic_DNA"/>
</dbReference>
<evidence type="ECO:0000256" key="4">
    <source>
        <dbReference type="RuleBase" id="RU362110"/>
    </source>
</evidence>
<keyword evidence="2 4" id="KW-0378">Hydrolase</keyword>
<dbReference type="Gene3D" id="2.60.120.560">
    <property type="entry name" value="Exo-inulinase, domain 1"/>
    <property type="match status" value="1"/>
</dbReference>
<feature type="signal peptide" evidence="5">
    <location>
        <begin position="1"/>
        <end position="21"/>
    </location>
</feature>
<feature type="domain" description="Glycosyl hydrolase family 32 C-terminal" evidence="7">
    <location>
        <begin position="373"/>
        <end position="505"/>
    </location>
</feature>
<organism evidence="8 9">
    <name type="scientific">Siphonobacter aquaeclarae</name>
    <dbReference type="NCBI Taxonomy" id="563176"/>
    <lineage>
        <taxon>Bacteria</taxon>
        <taxon>Pseudomonadati</taxon>
        <taxon>Bacteroidota</taxon>
        <taxon>Cytophagia</taxon>
        <taxon>Cytophagales</taxon>
        <taxon>Cytophagaceae</taxon>
        <taxon>Siphonobacter</taxon>
    </lineage>
</organism>
<dbReference type="PANTHER" id="PTHR42800:SF1">
    <property type="entry name" value="EXOINULINASE INUD (AFU_ORTHOLOGUE AFUA_5G00480)"/>
    <property type="match status" value="1"/>
</dbReference>
<reference evidence="8 9" key="1">
    <citation type="submission" date="2016-10" db="EMBL/GenBank/DDBJ databases">
        <authorList>
            <person name="de Groot N.N."/>
        </authorList>
    </citation>
    <scope>NUCLEOTIDE SEQUENCE [LARGE SCALE GENOMIC DNA]</scope>
    <source>
        <strain evidence="8 9">DSM 21668</strain>
    </source>
</reference>
<name>A0A1G9KWG6_9BACT</name>
<evidence type="ECO:0000256" key="2">
    <source>
        <dbReference type="ARBA" id="ARBA00022801"/>
    </source>
</evidence>
<dbReference type="PANTHER" id="PTHR42800">
    <property type="entry name" value="EXOINULINASE INUD (AFU_ORTHOLOGUE AFUA_5G00480)"/>
    <property type="match status" value="1"/>
</dbReference>
<dbReference type="InterPro" id="IPR013320">
    <property type="entry name" value="ConA-like_dom_sf"/>
</dbReference>
<dbReference type="InterPro" id="IPR001362">
    <property type="entry name" value="Glyco_hydro_32"/>
</dbReference>
<evidence type="ECO:0000313" key="9">
    <source>
        <dbReference type="Proteomes" id="UP000198901"/>
    </source>
</evidence>
<dbReference type="CDD" id="cd18622">
    <property type="entry name" value="GH32_Inu-like"/>
    <property type="match status" value="1"/>
</dbReference>